<organism evidence="1 2">
    <name type="scientific">Bacillus sonorensis</name>
    <dbReference type="NCBI Taxonomy" id="119858"/>
    <lineage>
        <taxon>Bacteria</taxon>
        <taxon>Bacillati</taxon>
        <taxon>Bacillota</taxon>
        <taxon>Bacilli</taxon>
        <taxon>Bacillales</taxon>
        <taxon>Bacillaceae</taxon>
        <taxon>Bacillus</taxon>
    </lineage>
</organism>
<keyword evidence="2" id="KW-1185">Reference proteome</keyword>
<dbReference type="SUPFAM" id="SSF52343">
    <property type="entry name" value="Ferredoxin reductase-like, C-terminal NADP-linked domain"/>
    <property type="match status" value="1"/>
</dbReference>
<proteinExistence type="predicted"/>
<keyword evidence="1" id="KW-0223">Dioxygenase</keyword>
<accession>A0ABM6LI85</accession>
<sequence>MEWLQSILPDKDANFYFCGPISFMKAINNALKQWGVPKNNIHYEVFNPIAILGEE</sequence>
<gene>
    <name evidence="1" type="primary">yhb1</name>
    <name evidence="1" type="ORF">S101395_02536</name>
</gene>
<dbReference type="InterPro" id="IPR039261">
    <property type="entry name" value="FNR_nucleotide-bd"/>
</dbReference>
<dbReference type="EC" id="1.14.12.17" evidence="1"/>
<keyword evidence="1" id="KW-0560">Oxidoreductase</keyword>
<dbReference type="GO" id="GO:0008941">
    <property type="term" value="F:nitric oxide dioxygenase NAD(P)H activity"/>
    <property type="evidence" value="ECO:0007669"/>
    <property type="project" value="UniProtKB-EC"/>
</dbReference>
<dbReference type="Gene3D" id="3.40.50.80">
    <property type="entry name" value="Nucleotide-binding domain of ferredoxin-NADP reductase (FNR) module"/>
    <property type="match status" value="1"/>
</dbReference>
<name>A0ABM6LI85_9BACI</name>
<evidence type="ECO:0000313" key="2">
    <source>
        <dbReference type="Proteomes" id="UP000196877"/>
    </source>
</evidence>
<dbReference type="EMBL" id="CP021920">
    <property type="protein sequence ID" value="ASB89043.1"/>
    <property type="molecule type" value="Genomic_DNA"/>
</dbReference>
<protein>
    <submittedName>
        <fullName evidence="1">Nitric oxide dioxygenase</fullName>
        <ecNumber evidence="1">1.14.12.17</ecNumber>
    </submittedName>
</protein>
<reference evidence="1 2" key="1">
    <citation type="submission" date="2017-06" db="EMBL/GenBank/DDBJ databases">
        <title>Genome sequence of Bacillus sonorensis strain SRCM101395.</title>
        <authorList>
            <person name="Cho S.H."/>
        </authorList>
    </citation>
    <scope>NUCLEOTIDE SEQUENCE [LARGE SCALE GENOMIC DNA]</scope>
    <source>
        <strain evidence="1 2">SRCM101395</strain>
    </source>
</reference>
<evidence type="ECO:0000313" key="1">
    <source>
        <dbReference type="EMBL" id="ASB89043.1"/>
    </source>
</evidence>
<dbReference type="Proteomes" id="UP000196877">
    <property type="component" value="Chromosome"/>
</dbReference>